<evidence type="ECO:0000313" key="15">
    <source>
        <dbReference type="EMBL" id="KAA8901546.1"/>
    </source>
</evidence>
<dbReference type="GO" id="GO:0004338">
    <property type="term" value="F:glucan exo-1,3-beta-glucosidase activity"/>
    <property type="evidence" value="ECO:0007669"/>
    <property type="project" value="UniProtKB-EC"/>
</dbReference>
<dbReference type="Proteomes" id="UP000449547">
    <property type="component" value="Unassembled WGS sequence"/>
</dbReference>
<evidence type="ECO:0000256" key="3">
    <source>
        <dbReference type="ARBA" id="ARBA00022525"/>
    </source>
</evidence>
<proteinExistence type="inferred from homology"/>
<accession>A0A642UM64</accession>
<name>A0A642UM64_DIURU</name>
<dbReference type="Pfam" id="PF00150">
    <property type="entry name" value="Cellulase"/>
    <property type="match status" value="1"/>
</dbReference>
<dbReference type="EC" id="3.2.1.58" evidence="9"/>
<comment type="caution">
    <text evidence="15">The sequence shown here is derived from an EMBL/GenBank/DDBJ whole genome shotgun (WGS) entry which is preliminary data.</text>
</comment>
<gene>
    <name evidence="15" type="ORF">DIURU_003255</name>
</gene>
<dbReference type="EMBL" id="SWFT01000102">
    <property type="protein sequence ID" value="KAA8901546.1"/>
    <property type="molecule type" value="Genomic_DNA"/>
</dbReference>
<evidence type="ECO:0000313" key="16">
    <source>
        <dbReference type="Proteomes" id="UP000449547"/>
    </source>
</evidence>
<evidence type="ECO:0000256" key="1">
    <source>
        <dbReference type="ARBA" id="ARBA00004613"/>
    </source>
</evidence>
<evidence type="ECO:0000256" key="8">
    <source>
        <dbReference type="ARBA" id="ARBA00036824"/>
    </source>
</evidence>
<evidence type="ECO:0000256" key="4">
    <source>
        <dbReference type="ARBA" id="ARBA00022729"/>
    </source>
</evidence>
<dbReference type="GO" id="GO:0005576">
    <property type="term" value="C:extracellular region"/>
    <property type="evidence" value="ECO:0007669"/>
    <property type="project" value="UniProtKB-SubCell"/>
</dbReference>
<comment type="catalytic activity">
    <reaction evidence="8">
        <text>Successive hydrolysis of beta-D-glucose units from the non-reducing ends of (1-&gt;3)-beta-D-glucans, releasing alpha-glucose.</text>
        <dbReference type="EC" id="3.2.1.58"/>
    </reaction>
</comment>
<evidence type="ECO:0000256" key="5">
    <source>
        <dbReference type="ARBA" id="ARBA00022801"/>
    </source>
</evidence>
<dbReference type="GeneID" id="54781906"/>
<dbReference type="FunFam" id="3.20.20.80:FF:000033">
    <property type="entry name" value="Glucan 1,3-beta-glucosidase A"/>
    <property type="match status" value="1"/>
</dbReference>
<evidence type="ECO:0000256" key="13">
    <source>
        <dbReference type="SAM" id="SignalP"/>
    </source>
</evidence>
<evidence type="ECO:0000256" key="2">
    <source>
        <dbReference type="ARBA" id="ARBA00005641"/>
    </source>
</evidence>
<evidence type="ECO:0000256" key="11">
    <source>
        <dbReference type="ARBA" id="ARBA00073255"/>
    </source>
</evidence>
<feature type="chain" id="PRO_5024831637" description="Glucan 1,3-beta-glucosidase" evidence="13">
    <location>
        <begin position="18"/>
        <end position="413"/>
    </location>
</feature>
<dbReference type="RefSeq" id="XP_034012027.1">
    <property type="nucleotide sequence ID" value="XM_034155997.1"/>
</dbReference>
<evidence type="ECO:0000256" key="10">
    <source>
        <dbReference type="ARBA" id="ARBA00041761"/>
    </source>
</evidence>
<dbReference type="GO" id="GO:0071555">
    <property type="term" value="P:cell wall organization"/>
    <property type="evidence" value="ECO:0007669"/>
    <property type="project" value="UniProtKB-KW"/>
</dbReference>
<protein>
    <recommendedName>
        <fullName evidence="11">Glucan 1,3-beta-glucosidase</fullName>
        <ecNumber evidence="9">3.2.1.58</ecNumber>
    </recommendedName>
    <alternativeName>
        <fullName evidence="10">Exo-1,3-beta-glucanase</fullName>
    </alternativeName>
</protein>
<dbReference type="InterPro" id="IPR017853">
    <property type="entry name" value="GH"/>
</dbReference>
<keyword evidence="4 13" id="KW-0732">Signal</keyword>
<dbReference type="OrthoDB" id="62120at2759"/>
<keyword evidence="7" id="KW-0961">Cell wall biogenesis/degradation</keyword>
<feature type="domain" description="Glycoside hydrolase family 5" evidence="14">
    <location>
        <begin position="77"/>
        <end position="235"/>
    </location>
</feature>
<comment type="subcellular location">
    <subcellularLocation>
        <location evidence="1">Secreted</location>
    </subcellularLocation>
</comment>
<keyword evidence="6 12" id="KW-0326">Glycosidase</keyword>
<dbReference type="InterPro" id="IPR001547">
    <property type="entry name" value="Glyco_hydro_5"/>
</dbReference>
<keyword evidence="5 12" id="KW-0378">Hydrolase</keyword>
<dbReference type="PROSITE" id="PS00659">
    <property type="entry name" value="GLYCOSYL_HYDROL_F5"/>
    <property type="match status" value="1"/>
</dbReference>
<keyword evidence="3" id="KW-0964">Secreted</keyword>
<comment type="similarity">
    <text evidence="2 12">Belongs to the glycosyl hydrolase 5 (cellulase A) family.</text>
</comment>
<dbReference type="Gene3D" id="3.20.20.80">
    <property type="entry name" value="Glycosidases"/>
    <property type="match status" value="1"/>
</dbReference>
<dbReference type="AlphaFoldDB" id="A0A642UM64"/>
<dbReference type="GO" id="GO:0009986">
    <property type="term" value="C:cell surface"/>
    <property type="evidence" value="ECO:0007669"/>
    <property type="project" value="TreeGrafter"/>
</dbReference>
<evidence type="ECO:0000256" key="7">
    <source>
        <dbReference type="ARBA" id="ARBA00023316"/>
    </source>
</evidence>
<dbReference type="SUPFAM" id="SSF51445">
    <property type="entry name" value="(Trans)glycosidases"/>
    <property type="match status" value="1"/>
</dbReference>
<dbReference type="InterPro" id="IPR018087">
    <property type="entry name" value="Glyco_hydro_5_CS"/>
</dbReference>
<evidence type="ECO:0000256" key="6">
    <source>
        <dbReference type="ARBA" id="ARBA00023295"/>
    </source>
</evidence>
<dbReference type="GO" id="GO:0009251">
    <property type="term" value="P:glucan catabolic process"/>
    <property type="evidence" value="ECO:0007669"/>
    <property type="project" value="TreeGrafter"/>
</dbReference>
<dbReference type="PANTHER" id="PTHR31297:SF1">
    <property type="entry name" value="GLUCAN 1,3-BETA-GLUCOSIDASE I_II-RELATED"/>
    <property type="match status" value="1"/>
</dbReference>
<dbReference type="PANTHER" id="PTHR31297">
    <property type="entry name" value="GLUCAN ENDO-1,6-BETA-GLUCOSIDASE B"/>
    <property type="match status" value="1"/>
</dbReference>
<dbReference type="VEuPathDB" id="FungiDB:DIURU_003255"/>
<keyword evidence="16" id="KW-1185">Reference proteome</keyword>
<evidence type="ECO:0000256" key="12">
    <source>
        <dbReference type="RuleBase" id="RU361153"/>
    </source>
</evidence>
<reference evidence="15 16" key="1">
    <citation type="submission" date="2019-07" db="EMBL/GenBank/DDBJ databases">
        <title>Genome assembly of two rare yeast pathogens: Diutina rugosa and Trichomonascus ciferrii.</title>
        <authorList>
            <person name="Mixao V."/>
            <person name="Saus E."/>
            <person name="Hansen A."/>
            <person name="Lass-Flor C."/>
            <person name="Gabaldon T."/>
        </authorList>
    </citation>
    <scope>NUCLEOTIDE SEQUENCE [LARGE SCALE GENOMIC DNA]</scope>
    <source>
        <strain evidence="15 16">CBS 613</strain>
    </source>
</reference>
<dbReference type="OMA" id="MDYHEYQ"/>
<evidence type="ECO:0000259" key="14">
    <source>
        <dbReference type="Pfam" id="PF00150"/>
    </source>
</evidence>
<dbReference type="InterPro" id="IPR050386">
    <property type="entry name" value="Glycosyl_hydrolase_5"/>
</dbReference>
<feature type="signal peptide" evidence="13">
    <location>
        <begin position="1"/>
        <end position="17"/>
    </location>
</feature>
<organism evidence="15 16">
    <name type="scientific">Diutina rugosa</name>
    <name type="common">Yeast</name>
    <name type="synonym">Candida rugosa</name>
    <dbReference type="NCBI Taxonomy" id="5481"/>
    <lineage>
        <taxon>Eukaryota</taxon>
        <taxon>Fungi</taxon>
        <taxon>Dikarya</taxon>
        <taxon>Ascomycota</taxon>
        <taxon>Saccharomycotina</taxon>
        <taxon>Pichiomycetes</taxon>
        <taxon>Debaryomycetaceae</taxon>
        <taxon>Diutina</taxon>
    </lineage>
</organism>
<evidence type="ECO:0000256" key="9">
    <source>
        <dbReference type="ARBA" id="ARBA00038929"/>
    </source>
</evidence>
<sequence>MLLSTLVTAALAVAAPATKFVKRFDSWDYEHDKLQGVNLGGWFVLEPYINPSLFKACPGAVDEYTLTQALGKKNAQIELENHWDTWYTKQDFQDIKDAGLNMVRIPIGYWAYKLLDDDPYVQGQIKYLDRALQWCRELDLKVWIDLHGAPGSQNGFDNSGKRDSYDFQKGSNVDTTLWVLQQIFWKYGHGTYYDTVIGIELLNEPLGPILNLDNLKTFYTAGYKNLRSTGSATPVVFHDAFFQDKGFWDSFLTVDQGYWSVVLDHHHYQVFSPKELGRNQQEHIDVACQWGANDSVGSHWAVCGEWSAALTDCAPWLNGVGRGARWSGDYDNSPKYGSCDEYLNLDTWSDDYKKRVRQYIEAQLDAFEQGKGWIFWNWKTENAPEWDMKQLVDAGIFPQPLSDRQYPGQCSKH</sequence>